<keyword evidence="5" id="KW-0862">Zinc</keyword>
<evidence type="ECO:0000256" key="1">
    <source>
        <dbReference type="ARBA" id="ARBA00000553"/>
    </source>
</evidence>
<evidence type="ECO:0000313" key="12">
    <source>
        <dbReference type="Proteomes" id="UP000037088"/>
    </source>
</evidence>
<evidence type="ECO:0000256" key="3">
    <source>
        <dbReference type="ARBA" id="ARBA00022679"/>
    </source>
</evidence>
<dbReference type="Pfam" id="PF02578">
    <property type="entry name" value="Cu-oxidase_4"/>
    <property type="match status" value="1"/>
</dbReference>
<dbReference type="SUPFAM" id="SSF64438">
    <property type="entry name" value="CNF1/YfiH-like putative cysteine hydrolases"/>
    <property type="match status" value="1"/>
</dbReference>
<dbReference type="AlphaFoldDB" id="A0A0L7T317"/>
<evidence type="ECO:0000256" key="4">
    <source>
        <dbReference type="ARBA" id="ARBA00022723"/>
    </source>
</evidence>
<dbReference type="CDD" id="cd16833">
    <property type="entry name" value="YfiH"/>
    <property type="match status" value="1"/>
</dbReference>
<keyword evidence="3" id="KW-0808">Transferase</keyword>
<evidence type="ECO:0000313" key="9">
    <source>
        <dbReference type="EMBL" id="KOC87347.1"/>
    </source>
</evidence>
<dbReference type="EMBL" id="JRXE01000043">
    <property type="protein sequence ID" value="KOC87347.1"/>
    <property type="molecule type" value="Genomic_DNA"/>
</dbReference>
<protein>
    <recommendedName>
        <fullName evidence="13">Purine nucleoside phosphorylase</fullName>
    </recommendedName>
</protein>
<comment type="catalytic activity">
    <reaction evidence="6">
        <text>adenosine + H2O + H(+) = inosine + NH4(+)</text>
        <dbReference type="Rhea" id="RHEA:24408"/>
        <dbReference type="ChEBI" id="CHEBI:15377"/>
        <dbReference type="ChEBI" id="CHEBI:15378"/>
        <dbReference type="ChEBI" id="CHEBI:16335"/>
        <dbReference type="ChEBI" id="CHEBI:17596"/>
        <dbReference type="ChEBI" id="CHEBI:28938"/>
        <dbReference type="EC" id="3.5.4.4"/>
    </reaction>
    <physiologicalReaction direction="left-to-right" evidence="6">
        <dbReference type="Rhea" id="RHEA:24409"/>
    </physiologicalReaction>
</comment>
<comment type="similarity">
    <text evidence="2">Belongs to the purine nucleoside phosphorylase YfiH/LACC1 family.</text>
</comment>
<sequence>MPDSATANSRSSSLLAGLGWLEHAFLPAGAAPPDNSAFAHQRHSAAVVLDEQAVPAKSCDADGVIGVTTRPVAIYTADCLPVLVADDRMHHVAAVHAGLKGALAGVLFSAIDRLLALGARTDSLHFAIGPAIGPCCYELGHEVLDEMQNNALLRQTPTWQQQQPRNSRALRPQAEAHTQGIWFDLPGLARQMLHQRGIPAAQIEILEVCTYCMAEPHASYRRNTHFRDGYAARYSWIQRCN</sequence>
<dbReference type="Gene3D" id="3.60.140.10">
    <property type="entry name" value="CNF1/YfiH-like putative cysteine hydrolases"/>
    <property type="match status" value="1"/>
</dbReference>
<dbReference type="Proteomes" id="UP000037088">
    <property type="component" value="Unassembled WGS sequence"/>
</dbReference>
<evidence type="ECO:0008006" key="13">
    <source>
        <dbReference type="Google" id="ProtNLM"/>
    </source>
</evidence>
<dbReference type="PANTHER" id="PTHR30616:SF3">
    <property type="entry name" value="PURINE NUCLEOSIDE PHOSPHORYLASE"/>
    <property type="match status" value="1"/>
</dbReference>
<evidence type="ECO:0000313" key="10">
    <source>
        <dbReference type="EMBL" id="KOC89802.1"/>
    </source>
</evidence>
<keyword evidence="4" id="KW-0479">Metal-binding</keyword>
<evidence type="ECO:0000256" key="7">
    <source>
        <dbReference type="ARBA" id="ARBA00048968"/>
    </source>
</evidence>
<keyword evidence="12" id="KW-1185">Reference proteome</keyword>
<proteinExistence type="inferred from homology"/>
<dbReference type="InterPro" id="IPR003730">
    <property type="entry name" value="Cu_polyphenol_OxRdtase"/>
</dbReference>
<evidence type="ECO:0000256" key="8">
    <source>
        <dbReference type="ARBA" id="ARBA00049893"/>
    </source>
</evidence>
<evidence type="ECO:0000256" key="2">
    <source>
        <dbReference type="ARBA" id="ARBA00007353"/>
    </source>
</evidence>
<name>A0A0L7T317_9GAMM</name>
<gene>
    <name evidence="9" type="ORF">NG42_21010</name>
    <name evidence="10" type="ORF">NG43_18150</name>
</gene>
<comment type="caution">
    <text evidence="10">The sequence shown here is derived from an EMBL/GenBank/DDBJ whole genome shotgun (WGS) entry which is preliminary data.</text>
</comment>
<dbReference type="PANTHER" id="PTHR30616">
    <property type="entry name" value="UNCHARACTERIZED PROTEIN YFIH"/>
    <property type="match status" value="1"/>
</dbReference>
<evidence type="ECO:0000256" key="5">
    <source>
        <dbReference type="ARBA" id="ARBA00022833"/>
    </source>
</evidence>
<evidence type="ECO:0000256" key="6">
    <source>
        <dbReference type="ARBA" id="ARBA00047989"/>
    </source>
</evidence>
<evidence type="ECO:0000313" key="11">
    <source>
        <dbReference type="Proteomes" id="UP000036851"/>
    </source>
</evidence>
<dbReference type="EMBL" id="JRXF01000034">
    <property type="protein sequence ID" value="KOC89802.1"/>
    <property type="molecule type" value="Genomic_DNA"/>
</dbReference>
<dbReference type="GO" id="GO:0005507">
    <property type="term" value="F:copper ion binding"/>
    <property type="evidence" value="ECO:0007669"/>
    <property type="project" value="TreeGrafter"/>
</dbReference>
<comment type="catalytic activity">
    <reaction evidence="8">
        <text>S-methyl-5'-thioadenosine + phosphate = 5-(methylsulfanyl)-alpha-D-ribose 1-phosphate + adenine</text>
        <dbReference type="Rhea" id="RHEA:11852"/>
        <dbReference type="ChEBI" id="CHEBI:16708"/>
        <dbReference type="ChEBI" id="CHEBI:17509"/>
        <dbReference type="ChEBI" id="CHEBI:43474"/>
        <dbReference type="ChEBI" id="CHEBI:58533"/>
        <dbReference type="EC" id="2.4.2.28"/>
    </reaction>
    <physiologicalReaction direction="left-to-right" evidence="8">
        <dbReference type="Rhea" id="RHEA:11853"/>
    </physiologicalReaction>
</comment>
<reference evidence="11 12" key="1">
    <citation type="journal article" date="2015" name="Int. J. Syst. Evol. Microbiol.">
        <title>Erwinia iniecta sp. nov., isolated from Russian wheat aphids (Diuraphis noxia).</title>
        <authorList>
            <person name="Campillo T."/>
            <person name="Luna E."/>
            <person name="Portier P."/>
            <person name="Fischer-Le Saux M."/>
            <person name="Lapitan N."/>
            <person name="Tisserat N.A."/>
            <person name="Leach J.E."/>
        </authorList>
    </citation>
    <scope>NUCLEOTIDE SEQUENCE [LARGE SCALE GENOMIC DNA]</scope>
    <source>
        <strain evidence="9 12">B120</strain>
        <strain evidence="10 11">B149</strain>
    </source>
</reference>
<comment type="catalytic activity">
    <reaction evidence="7">
        <text>adenosine + phosphate = alpha-D-ribose 1-phosphate + adenine</text>
        <dbReference type="Rhea" id="RHEA:27642"/>
        <dbReference type="ChEBI" id="CHEBI:16335"/>
        <dbReference type="ChEBI" id="CHEBI:16708"/>
        <dbReference type="ChEBI" id="CHEBI:43474"/>
        <dbReference type="ChEBI" id="CHEBI:57720"/>
        <dbReference type="EC" id="2.4.2.1"/>
    </reaction>
    <physiologicalReaction direction="left-to-right" evidence="7">
        <dbReference type="Rhea" id="RHEA:27643"/>
    </physiologicalReaction>
</comment>
<dbReference type="GO" id="GO:0017061">
    <property type="term" value="F:S-methyl-5-thioadenosine phosphorylase activity"/>
    <property type="evidence" value="ECO:0007669"/>
    <property type="project" value="UniProtKB-EC"/>
</dbReference>
<dbReference type="PATRIC" id="fig|1560201.3.peg.4456"/>
<organism evidence="10 11">
    <name type="scientific">Winslowiella iniecta</name>
    <dbReference type="NCBI Taxonomy" id="1560201"/>
    <lineage>
        <taxon>Bacteria</taxon>
        <taxon>Pseudomonadati</taxon>
        <taxon>Pseudomonadota</taxon>
        <taxon>Gammaproteobacteria</taxon>
        <taxon>Enterobacterales</taxon>
        <taxon>Erwiniaceae</taxon>
        <taxon>Winslowiella</taxon>
    </lineage>
</organism>
<dbReference type="OrthoDB" id="4279at2"/>
<dbReference type="RefSeq" id="WP_052902863.1">
    <property type="nucleotide sequence ID" value="NZ_JRXE01000043.1"/>
</dbReference>
<dbReference type="STRING" id="1560201.NG42_21010"/>
<dbReference type="InterPro" id="IPR038371">
    <property type="entry name" value="Cu_polyphenol_OxRdtase_sf"/>
</dbReference>
<accession>A0A0L7T317</accession>
<dbReference type="Proteomes" id="UP000036851">
    <property type="component" value="Unassembled WGS sequence"/>
</dbReference>
<dbReference type="InterPro" id="IPR011324">
    <property type="entry name" value="Cytotoxic_necrot_fac-like_cat"/>
</dbReference>
<comment type="catalytic activity">
    <reaction evidence="1">
        <text>inosine + phosphate = alpha-D-ribose 1-phosphate + hypoxanthine</text>
        <dbReference type="Rhea" id="RHEA:27646"/>
        <dbReference type="ChEBI" id="CHEBI:17368"/>
        <dbReference type="ChEBI" id="CHEBI:17596"/>
        <dbReference type="ChEBI" id="CHEBI:43474"/>
        <dbReference type="ChEBI" id="CHEBI:57720"/>
        <dbReference type="EC" id="2.4.2.1"/>
    </reaction>
    <physiologicalReaction direction="left-to-right" evidence="1">
        <dbReference type="Rhea" id="RHEA:27647"/>
    </physiologicalReaction>
</comment>